<feature type="transmembrane region" description="Helical" evidence="3">
    <location>
        <begin position="114"/>
        <end position="135"/>
    </location>
</feature>
<comment type="similarity">
    <text evidence="1">Belongs to the multi antimicrobial extrusion (MATE) (TC 2.A.66.1) family.</text>
</comment>
<feature type="transmembrane region" description="Helical" evidence="3">
    <location>
        <begin position="73"/>
        <end position="93"/>
    </location>
</feature>
<keyword evidence="3" id="KW-0812">Transmembrane</keyword>
<dbReference type="InterPro" id="IPR002528">
    <property type="entry name" value="MATE_fam"/>
</dbReference>
<evidence type="ECO:0000256" key="1">
    <source>
        <dbReference type="ARBA" id="ARBA00010199"/>
    </source>
</evidence>
<dbReference type="GO" id="GO:0015297">
    <property type="term" value="F:antiporter activity"/>
    <property type="evidence" value="ECO:0007669"/>
    <property type="project" value="InterPro"/>
</dbReference>
<accession>A0AA88A1A0</accession>
<evidence type="ECO:0000256" key="3">
    <source>
        <dbReference type="SAM" id="Phobius"/>
    </source>
</evidence>
<comment type="caution">
    <text evidence="4">The sequence shown here is derived from an EMBL/GenBank/DDBJ whole genome shotgun (WGS) entry which is preliminary data.</text>
</comment>
<keyword evidence="3" id="KW-1133">Transmembrane helix</keyword>
<feature type="region of interest" description="Disordered" evidence="2">
    <location>
        <begin position="1"/>
        <end position="21"/>
    </location>
</feature>
<gene>
    <name evidence="4" type="ORF">TIFTF001_003694</name>
</gene>
<dbReference type="GO" id="GO:0016020">
    <property type="term" value="C:membrane"/>
    <property type="evidence" value="ECO:0007669"/>
    <property type="project" value="InterPro"/>
</dbReference>
<keyword evidence="3" id="KW-0472">Membrane</keyword>
<dbReference type="Gramene" id="FCD_00006759-RA">
    <property type="protein sequence ID" value="FCD_00006759-RA:cds"/>
    <property type="gene ID" value="FCD_00006759"/>
</dbReference>
<dbReference type="Pfam" id="PF01554">
    <property type="entry name" value="MatE"/>
    <property type="match status" value="1"/>
</dbReference>
<name>A0AA88A1A0_FICCA</name>
<keyword evidence="5" id="KW-1185">Reference proteome</keyword>
<dbReference type="AlphaFoldDB" id="A0AA88A1A0"/>
<dbReference type="GO" id="GO:0042910">
    <property type="term" value="F:xenobiotic transmembrane transporter activity"/>
    <property type="evidence" value="ECO:0007669"/>
    <property type="project" value="InterPro"/>
</dbReference>
<dbReference type="Proteomes" id="UP001187192">
    <property type="component" value="Unassembled WGS sequence"/>
</dbReference>
<protein>
    <submittedName>
        <fullName evidence="4">Uncharacterized protein</fullName>
    </submittedName>
</protein>
<feature type="transmembrane region" description="Helical" evidence="3">
    <location>
        <begin position="39"/>
        <end position="61"/>
    </location>
</feature>
<dbReference type="EMBL" id="BTGU01000003">
    <property type="protein sequence ID" value="GMN32511.1"/>
    <property type="molecule type" value="Genomic_DNA"/>
</dbReference>
<reference evidence="4" key="1">
    <citation type="submission" date="2023-07" db="EMBL/GenBank/DDBJ databases">
        <title>draft genome sequence of fig (Ficus carica).</title>
        <authorList>
            <person name="Takahashi T."/>
            <person name="Nishimura K."/>
        </authorList>
    </citation>
    <scope>NUCLEOTIDE SEQUENCE</scope>
</reference>
<evidence type="ECO:0000313" key="4">
    <source>
        <dbReference type="EMBL" id="GMN32511.1"/>
    </source>
</evidence>
<evidence type="ECO:0000313" key="5">
    <source>
        <dbReference type="Proteomes" id="UP001187192"/>
    </source>
</evidence>
<evidence type="ECO:0000256" key="2">
    <source>
        <dbReference type="SAM" id="MobiDB-lite"/>
    </source>
</evidence>
<organism evidence="4 5">
    <name type="scientific">Ficus carica</name>
    <name type="common">Common fig</name>
    <dbReference type="NCBI Taxonomy" id="3494"/>
    <lineage>
        <taxon>Eukaryota</taxon>
        <taxon>Viridiplantae</taxon>
        <taxon>Streptophyta</taxon>
        <taxon>Embryophyta</taxon>
        <taxon>Tracheophyta</taxon>
        <taxon>Spermatophyta</taxon>
        <taxon>Magnoliopsida</taxon>
        <taxon>eudicotyledons</taxon>
        <taxon>Gunneridae</taxon>
        <taxon>Pentapetalae</taxon>
        <taxon>rosids</taxon>
        <taxon>fabids</taxon>
        <taxon>Rosales</taxon>
        <taxon>Moraceae</taxon>
        <taxon>Ficeae</taxon>
        <taxon>Ficus</taxon>
    </lineage>
</organism>
<sequence>MPETSNLQENQSTTSSSTRKRPANYAKFVKSELKTQQGITLPMVAMNLTWFVKIAITTAFLGRLGELQLAGGALGFTFANVTGFSVLSGLCGAMEPICGQAYGAKNFKLLHKTLLMVTILLLLVTVPISFLWLHVDKVLIRFGQQEDISTVAKNSALALAFHVPINIFLSRAKGLEGRFDGGVDRRSHDRESTRHICVSNGTQT</sequence>
<proteinExistence type="inferred from homology"/>
<dbReference type="PANTHER" id="PTHR11206">
    <property type="entry name" value="MULTIDRUG RESISTANCE PROTEIN"/>
    <property type="match status" value="1"/>
</dbReference>
<feature type="compositionally biased region" description="Polar residues" evidence="2">
    <location>
        <begin position="1"/>
        <end position="17"/>
    </location>
</feature>